<comment type="caution">
    <text evidence="1">The sequence shown here is derived from an EMBL/GenBank/DDBJ whole genome shotgun (WGS) entry which is preliminary data.</text>
</comment>
<dbReference type="EMBL" id="BAAALT010000039">
    <property type="protein sequence ID" value="GAA1795152.1"/>
    <property type="molecule type" value="Genomic_DNA"/>
</dbReference>
<dbReference type="Proteomes" id="UP001500218">
    <property type="component" value="Unassembled WGS sequence"/>
</dbReference>
<reference evidence="2" key="1">
    <citation type="journal article" date="2019" name="Int. J. Syst. Evol. Microbiol.">
        <title>The Global Catalogue of Microorganisms (GCM) 10K type strain sequencing project: providing services to taxonomists for standard genome sequencing and annotation.</title>
        <authorList>
            <consortium name="The Broad Institute Genomics Platform"/>
            <consortium name="The Broad Institute Genome Sequencing Center for Infectious Disease"/>
            <person name="Wu L."/>
            <person name="Ma J."/>
        </authorList>
    </citation>
    <scope>NUCLEOTIDE SEQUENCE [LARGE SCALE GENOMIC DNA]</scope>
    <source>
        <strain evidence="2">JCM 13250</strain>
    </source>
</reference>
<sequence length="99" mass="11260">MNPIFSPFADLQRFGPASLGDVIHVRPEDYRTGRGPLLLRVTYVGETQVERDGVWRHLYGVQLRVDETAVKARWVLVRVTTLHTTAVPSQRLPDSHDQP</sequence>
<protein>
    <submittedName>
        <fullName evidence="1">Uncharacterized protein</fullName>
    </submittedName>
</protein>
<organism evidence="1 2">
    <name type="scientific">Luedemannella flava</name>
    <dbReference type="NCBI Taxonomy" id="349316"/>
    <lineage>
        <taxon>Bacteria</taxon>
        <taxon>Bacillati</taxon>
        <taxon>Actinomycetota</taxon>
        <taxon>Actinomycetes</taxon>
        <taxon>Micromonosporales</taxon>
        <taxon>Micromonosporaceae</taxon>
        <taxon>Luedemannella</taxon>
    </lineage>
</organism>
<name>A0ABP4XUD5_9ACTN</name>
<evidence type="ECO:0000313" key="1">
    <source>
        <dbReference type="EMBL" id="GAA1795152.1"/>
    </source>
</evidence>
<gene>
    <name evidence="1" type="ORF">GCM10009682_16100</name>
</gene>
<evidence type="ECO:0000313" key="2">
    <source>
        <dbReference type="Proteomes" id="UP001500218"/>
    </source>
</evidence>
<accession>A0ABP4XUD5</accession>
<proteinExistence type="predicted"/>
<keyword evidence="2" id="KW-1185">Reference proteome</keyword>